<feature type="region of interest" description="Disordered" evidence="1">
    <location>
        <begin position="161"/>
        <end position="208"/>
    </location>
</feature>
<feature type="compositionally biased region" description="Polar residues" evidence="1">
    <location>
        <begin position="34"/>
        <end position="52"/>
    </location>
</feature>
<sequence>TAVEAAKGAGTATEETASGQGPRVSTPWMVASCTLHQQHAQRQSDILLTGSQHAGVPKSSQQAQQARAALPANPDTTITEHQLDSSQRAQQQSGLVQQRQDGQPSAGQGTAKPNTVSNGNEGLAGSTPVPPKAEPSKGPAPKADSRVCAPSAVGVLLHPVHFGDISGTGSAGSESDAHWAKMGAPRATAAAGTDALPDDPRMKSILAR</sequence>
<feature type="region of interest" description="Disordered" evidence="1">
    <location>
        <begin position="1"/>
        <end position="146"/>
    </location>
</feature>
<comment type="caution">
    <text evidence="2">The sequence shown here is derived from an EMBL/GenBank/DDBJ whole genome shotgun (WGS) entry which is preliminary data.</text>
</comment>
<evidence type="ECO:0000313" key="3">
    <source>
        <dbReference type="Proteomes" id="UP000815325"/>
    </source>
</evidence>
<feature type="compositionally biased region" description="Polar residues" evidence="1">
    <location>
        <begin position="74"/>
        <end position="120"/>
    </location>
</feature>
<name>A0ABQ7H2B7_DUNSA</name>
<protein>
    <recommendedName>
        <fullName evidence="4">Encoded protein</fullName>
    </recommendedName>
</protein>
<feature type="compositionally biased region" description="Low complexity" evidence="1">
    <location>
        <begin position="183"/>
        <end position="195"/>
    </location>
</feature>
<accession>A0ABQ7H2B7</accession>
<dbReference type="Proteomes" id="UP000815325">
    <property type="component" value="Unassembled WGS sequence"/>
</dbReference>
<evidence type="ECO:0000313" key="2">
    <source>
        <dbReference type="EMBL" id="KAF5841009.1"/>
    </source>
</evidence>
<feature type="compositionally biased region" description="Low complexity" evidence="1">
    <location>
        <begin position="1"/>
        <end position="21"/>
    </location>
</feature>
<proteinExistence type="predicted"/>
<keyword evidence="3" id="KW-1185">Reference proteome</keyword>
<organism evidence="2 3">
    <name type="scientific">Dunaliella salina</name>
    <name type="common">Green alga</name>
    <name type="synonym">Protococcus salinus</name>
    <dbReference type="NCBI Taxonomy" id="3046"/>
    <lineage>
        <taxon>Eukaryota</taxon>
        <taxon>Viridiplantae</taxon>
        <taxon>Chlorophyta</taxon>
        <taxon>core chlorophytes</taxon>
        <taxon>Chlorophyceae</taxon>
        <taxon>CS clade</taxon>
        <taxon>Chlamydomonadales</taxon>
        <taxon>Dunaliellaceae</taxon>
        <taxon>Dunaliella</taxon>
    </lineage>
</organism>
<reference evidence="2" key="1">
    <citation type="submission" date="2017-08" db="EMBL/GenBank/DDBJ databases">
        <authorList>
            <person name="Polle J.E."/>
            <person name="Barry K."/>
            <person name="Cushman J."/>
            <person name="Schmutz J."/>
            <person name="Tran D."/>
            <person name="Hathwaick L.T."/>
            <person name="Yim W.C."/>
            <person name="Jenkins J."/>
            <person name="Mckie-Krisberg Z.M."/>
            <person name="Prochnik S."/>
            <person name="Lindquist E."/>
            <person name="Dockter R.B."/>
            <person name="Adam C."/>
            <person name="Molina H."/>
            <person name="Bunkerborg J."/>
            <person name="Jin E."/>
            <person name="Buchheim M."/>
            <person name="Magnuson J."/>
        </authorList>
    </citation>
    <scope>NUCLEOTIDE SEQUENCE</scope>
    <source>
        <strain evidence="2">CCAP 19/18</strain>
    </source>
</reference>
<evidence type="ECO:0008006" key="4">
    <source>
        <dbReference type="Google" id="ProtNLM"/>
    </source>
</evidence>
<feature type="non-terminal residue" evidence="2">
    <location>
        <position position="1"/>
    </location>
</feature>
<gene>
    <name evidence="2" type="ORF">DUNSADRAFT_14716</name>
</gene>
<evidence type="ECO:0000256" key="1">
    <source>
        <dbReference type="SAM" id="MobiDB-lite"/>
    </source>
</evidence>
<dbReference type="EMBL" id="MU069497">
    <property type="protein sequence ID" value="KAF5841009.1"/>
    <property type="molecule type" value="Genomic_DNA"/>
</dbReference>